<keyword evidence="2 4" id="KW-1133">Transmembrane helix</keyword>
<evidence type="ECO:0000256" key="3">
    <source>
        <dbReference type="ARBA" id="ARBA00023136"/>
    </source>
</evidence>
<protein>
    <recommendedName>
        <fullName evidence="5">ABC transmembrane type-1 domain-containing protein</fullName>
    </recommendedName>
</protein>
<proteinExistence type="predicted"/>
<keyword evidence="3 4" id="KW-0472">Membrane</keyword>
<feature type="non-terminal residue" evidence="6">
    <location>
        <position position="1"/>
    </location>
</feature>
<keyword evidence="1 4" id="KW-0812">Transmembrane</keyword>
<sequence>LNQGYNIGVYAALGLGQSVLFYAATTLLCLAILRASATFHLKMLYSVLRAPMSF</sequence>
<evidence type="ECO:0000256" key="4">
    <source>
        <dbReference type="SAM" id="Phobius"/>
    </source>
</evidence>
<dbReference type="Proteomes" id="UP000708208">
    <property type="component" value="Unassembled WGS sequence"/>
</dbReference>
<dbReference type="AlphaFoldDB" id="A0A8J2JI05"/>
<evidence type="ECO:0000256" key="2">
    <source>
        <dbReference type="ARBA" id="ARBA00022989"/>
    </source>
</evidence>
<evidence type="ECO:0000313" key="6">
    <source>
        <dbReference type="EMBL" id="CAG7717365.1"/>
    </source>
</evidence>
<dbReference type="GO" id="GO:0005524">
    <property type="term" value="F:ATP binding"/>
    <property type="evidence" value="ECO:0007669"/>
    <property type="project" value="InterPro"/>
</dbReference>
<dbReference type="GO" id="GO:0016020">
    <property type="term" value="C:membrane"/>
    <property type="evidence" value="ECO:0007669"/>
    <property type="project" value="InterPro"/>
</dbReference>
<evidence type="ECO:0000259" key="5">
    <source>
        <dbReference type="PROSITE" id="PS50929"/>
    </source>
</evidence>
<reference evidence="6" key="1">
    <citation type="submission" date="2021-06" db="EMBL/GenBank/DDBJ databases">
        <authorList>
            <person name="Hodson N. C."/>
            <person name="Mongue J. A."/>
            <person name="Jaron S. K."/>
        </authorList>
    </citation>
    <scope>NUCLEOTIDE SEQUENCE</scope>
</reference>
<dbReference type="EMBL" id="CAJVCH010045210">
    <property type="protein sequence ID" value="CAG7717365.1"/>
    <property type="molecule type" value="Genomic_DNA"/>
</dbReference>
<dbReference type="InterPro" id="IPR011527">
    <property type="entry name" value="ABC1_TM_dom"/>
</dbReference>
<dbReference type="OrthoDB" id="6500128at2759"/>
<gene>
    <name evidence="6" type="ORF">AFUS01_LOCUS6825</name>
</gene>
<organism evidence="6 7">
    <name type="scientific">Allacma fusca</name>
    <dbReference type="NCBI Taxonomy" id="39272"/>
    <lineage>
        <taxon>Eukaryota</taxon>
        <taxon>Metazoa</taxon>
        <taxon>Ecdysozoa</taxon>
        <taxon>Arthropoda</taxon>
        <taxon>Hexapoda</taxon>
        <taxon>Collembola</taxon>
        <taxon>Symphypleona</taxon>
        <taxon>Sminthuridae</taxon>
        <taxon>Allacma</taxon>
    </lineage>
</organism>
<comment type="caution">
    <text evidence="6">The sequence shown here is derived from an EMBL/GenBank/DDBJ whole genome shotgun (WGS) entry which is preliminary data.</text>
</comment>
<feature type="non-terminal residue" evidence="6">
    <location>
        <position position="54"/>
    </location>
</feature>
<evidence type="ECO:0000313" key="7">
    <source>
        <dbReference type="Proteomes" id="UP000708208"/>
    </source>
</evidence>
<feature type="domain" description="ABC transmembrane type-1" evidence="5">
    <location>
        <begin position="1"/>
        <end position="54"/>
    </location>
</feature>
<dbReference type="PROSITE" id="PS50929">
    <property type="entry name" value="ABC_TM1F"/>
    <property type="match status" value="1"/>
</dbReference>
<dbReference type="GO" id="GO:0140359">
    <property type="term" value="F:ABC-type transporter activity"/>
    <property type="evidence" value="ECO:0007669"/>
    <property type="project" value="InterPro"/>
</dbReference>
<keyword evidence="7" id="KW-1185">Reference proteome</keyword>
<accession>A0A8J2JI05</accession>
<feature type="transmembrane region" description="Helical" evidence="4">
    <location>
        <begin position="12"/>
        <end position="33"/>
    </location>
</feature>
<evidence type="ECO:0000256" key="1">
    <source>
        <dbReference type="ARBA" id="ARBA00022692"/>
    </source>
</evidence>
<name>A0A8J2JI05_9HEXA</name>